<dbReference type="RefSeq" id="WP_316432165.1">
    <property type="nucleotide sequence ID" value="NZ_CP053586.1"/>
</dbReference>
<accession>A0AA96WJT7</accession>
<sequence>MVNLSGRGNQTGANSLVFVGGCDNSAGFWHFRGLEIDNYRVGFTYHVIRPDLNQFPTGARMNQCSNGFKTSGLAW</sequence>
<evidence type="ECO:0000313" key="1">
    <source>
        <dbReference type="EMBL" id="WNZ25970.1"/>
    </source>
</evidence>
<proteinExistence type="predicted"/>
<name>A0AA96WJT7_9CYAN</name>
<organism evidence="1">
    <name type="scientific">Leptolyngbya sp. NK1-12</name>
    <dbReference type="NCBI Taxonomy" id="2547451"/>
    <lineage>
        <taxon>Bacteria</taxon>
        <taxon>Bacillati</taxon>
        <taxon>Cyanobacteriota</taxon>
        <taxon>Cyanophyceae</taxon>
        <taxon>Leptolyngbyales</taxon>
        <taxon>Leptolyngbyaceae</taxon>
        <taxon>Leptolyngbya group</taxon>
        <taxon>Leptolyngbya</taxon>
    </lineage>
</organism>
<dbReference type="PROSITE" id="PS51257">
    <property type="entry name" value="PROKAR_LIPOPROTEIN"/>
    <property type="match status" value="1"/>
</dbReference>
<dbReference type="AlphaFoldDB" id="A0AA96WJT7"/>
<reference evidence="1" key="1">
    <citation type="submission" date="2020-05" db="EMBL/GenBank/DDBJ databases">
        <authorList>
            <person name="Zhu T."/>
            <person name="Keshari N."/>
            <person name="Lu X."/>
        </authorList>
    </citation>
    <scope>NUCLEOTIDE SEQUENCE</scope>
    <source>
        <strain evidence="1">NK1-12</strain>
    </source>
</reference>
<protein>
    <submittedName>
        <fullName evidence="1">Uncharacterized protein</fullName>
    </submittedName>
</protein>
<gene>
    <name evidence="1" type="ORF">HJG54_26170</name>
</gene>
<dbReference type="EMBL" id="CP053586">
    <property type="protein sequence ID" value="WNZ25970.1"/>
    <property type="molecule type" value="Genomic_DNA"/>
</dbReference>